<proteinExistence type="predicted"/>
<gene>
    <name evidence="2" type="ORF">J2X31_002864</name>
</gene>
<feature type="signal peptide" evidence="1">
    <location>
        <begin position="1"/>
        <end position="22"/>
    </location>
</feature>
<keyword evidence="1" id="KW-0732">Signal</keyword>
<accession>A0ABU1TSI1</accession>
<evidence type="ECO:0000313" key="2">
    <source>
        <dbReference type="EMBL" id="MDR6968838.1"/>
    </source>
</evidence>
<evidence type="ECO:0000256" key="1">
    <source>
        <dbReference type="SAM" id="SignalP"/>
    </source>
</evidence>
<dbReference type="EMBL" id="JAVDVI010000013">
    <property type="protein sequence ID" value="MDR6968838.1"/>
    <property type="molecule type" value="Genomic_DNA"/>
</dbReference>
<sequence length="174" mass="19212">MKTKFKLVAFAIAMLFAGNVNAQDTTTENYDQGFRLGFGINAGYVFDDPYDFALGADARLQYDLSKRTSLTLTTGFTNLFIGDDVKDLGFIPVKAGFKGFIWEDQFYLLGEVGAGFAVTNDYDQTTLILAPGIGYANKYIDLSLRYEYYGDFPKANGGEGVGQLALRLAYGFRL</sequence>
<reference evidence="2 3" key="1">
    <citation type="submission" date="2023-07" db="EMBL/GenBank/DDBJ databases">
        <title>Sorghum-associated microbial communities from plants grown in Nebraska, USA.</title>
        <authorList>
            <person name="Schachtman D."/>
        </authorList>
    </citation>
    <scope>NUCLEOTIDE SEQUENCE [LARGE SCALE GENOMIC DNA]</scope>
    <source>
        <strain evidence="2 3">3773</strain>
    </source>
</reference>
<name>A0ABU1TSI1_9FLAO</name>
<protein>
    <recommendedName>
        <fullName evidence="4">Outer membrane protein beta-barrel domain-containing protein</fullName>
    </recommendedName>
</protein>
<feature type="chain" id="PRO_5045095744" description="Outer membrane protein beta-barrel domain-containing protein" evidence="1">
    <location>
        <begin position="23"/>
        <end position="174"/>
    </location>
</feature>
<dbReference type="InterPro" id="IPR036709">
    <property type="entry name" value="Autotransporte_beta_dom_sf"/>
</dbReference>
<dbReference type="RefSeq" id="WP_374725227.1">
    <property type="nucleotide sequence ID" value="NZ_JAVDVI010000013.1"/>
</dbReference>
<dbReference type="SUPFAM" id="SSF103515">
    <property type="entry name" value="Autotransporter"/>
    <property type="match status" value="1"/>
</dbReference>
<evidence type="ECO:0000313" key="3">
    <source>
        <dbReference type="Proteomes" id="UP001255185"/>
    </source>
</evidence>
<dbReference type="Proteomes" id="UP001255185">
    <property type="component" value="Unassembled WGS sequence"/>
</dbReference>
<comment type="caution">
    <text evidence="2">The sequence shown here is derived from an EMBL/GenBank/DDBJ whole genome shotgun (WGS) entry which is preliminary data.</text>
</comment>
<keyword evidence="3" id="KW-1185">Reference proteome</keyword>
<evidence type="ECO:0008006" key="4">
    <source>
        <dbReference type="Google" id="ProtNLM"/>
    </source>
</evidence>
<organism evidence="2 3">
    <name type="scientific">Flavobacterium arsenatis</name>
    <dbReference type="NCBI Taxonomy" id="1484332"/>
    <lineage>
        <taxon>Bacteria</taxon>
        <taxon>Pseudomonadati</taxon>
        <taxon>Bacteroidota</taxon>
        <taxon>Flavobacteriia</taxon>
        <taxon>Flavobacteriales</taxon>
        <taxon>Flavobacteriaceae</taxon>
        <taxon>Flavobacterium</taxon>
    </lineage>
</organism>